<dbReference type="Pfam" id="PF07730">
    <property type="entry name" value="HisKA_3"/>
    <property type="match status" value="1"/>
</dbReference>
<dbReference type="RefSeq" id="WP_161817852.1">
    <property type="nucleotide sequence ID" value="NZ_JAACJS010000011.1"/>
</dbReference>
<gene>
    <name evidence="7" type="ORF">GWC95_06370</name>
</gene>
<dbReference type="PANTHER" id="PTHR24421">
    <property type="entry name" value="NITRATE/NITRITE SENSOR PROTEIN NARX-RELATED"/>
    <property type="match status" value="1"/>
</dbReference>
<dbReference type="Pfam" id="PF02518">
    <property type="entry name" value="HATPase_c"/>
    <property type="match status" value="1"/>
</dbReference>
<keyword evidence="4" id="KW-0812">Transmembrane</keyword>
<dbReference type="CDD" id="cd16917">
    <property type="entry name" value="HATPase_UhpB-NarQ-NarX-like"/>
    <property type="match status" value="1"/>
</dbReference>
<sequence length="419" mass="47914">MRLSEKIRAGVFMLLLLGLVIFLSYKNSVVNKGWFILLAGCLLVITGCCLFLYKCLLAKEKKEKHLLKVNRSLEENRQLIMKASLDAIICTDDHGHITFWNTQAENLFGWTFEEVKGKVLYKLIAPENKQAIYENQLAQYHQTGSAPWMNSLLETNAVDRYGKEFPVEFTALAIDRADEKFFCTFVRDISVRKGAEDALKEKTKEFRNLSAYLQRIREAERKQMAREVNDELGQLVSALKIDIDWLNTRIQSLEENEKKRLAHASNTLEILILSIRKMASSLRPSILDDFGLNATIEWQCREFTDVHDIDCEFYCDYDDNGLPVKLKTEMFRIVQESLANVVHHSEAKKVKVTITSEKEELHMKIEDDGKGFDKNSKKDTLGLIGLRERAASVNGKLRIESAPGKGTVVHAIIPKKQNP</sequence>
<evidence type="ECO:0000259" key="6">
    <source>
        <dbReference type="PROSITE" id="PS50112"/>
    </source>
</evidence>
<evidence type="ECO:0000256" key="3">
    <source>
        <dbReference type="ARBA" id="ARBA00023012"/>
    </source>
</evidence>
<keyword evidence="2" id="KW-0418">Kinase</keyword>
<evidence type="ECO:0000256" key="2">
    <source>
        <dbReference type="ARBA" id="ARBA00022777"/>
    </source>
</evidence>
<dbReference type="InterPro" id="IPR011712">
    <property type="entry name" value="Sig_transdc_His_kin_sub3_dim/P"/>
</dbReference>
<dbReference type="Gene3D" id="1.20.5.1930">
    <property type="match status" value="1"/>
</dbReference>
<keyword evidence="1" id="KW-0808">Transferase</keyword>
<dbReference type="InterPro" id="IPR050482">
    <property type="entry name" value="Sensor_HK_TwoCompSys"/>
</dbReference>
<dbReference type="SMART" id="SM00387">
    <property type="entry name" value="HATPase_c"/>
    <property type="match status" value="1"/>
</dbReference>
<organism evidence="7 8">
    <name type="scientific">Sediminibacterium roseum</name>
    <dbReference type="NCBI Taxonomy" id="1978412"/>
    <lineage>
        <taxon>Bacteria</taxon>
        <taxon>Pseudomonadati</taxon>
        <taxon>Bacteroidota</taxon>
        <taxon>Chitinophagia</taxon>
        <taxon>Chitinophagales</taxon>
        <taxon>Chitinophagaceae</taxon>
        <taxon>Sediminibacterium</taxon>
    </lineage>
</organism>
<dbReference type="InterPro" id="IPR003594">
    <property type="entry name" value="HATPase_dom"/>
</dbReference>
<feature type="domain" description="PAS" evidence="6">
    <location>
        <begin position="73"/>
        <end position="144"/>
    </location>
</feature>
<evidence type="ECO:0000313" key="8">
    <source>
        <dbReference type="Proteomes" id="UP000753802"/>
    </source>
</evidence>
<dbReference type="SUPFAM" id="SSF55785">
    <property type="entry name" value="PYP-like sensor domain (PAS domain)"/>
    <property type="match status" value="1"/>
</dbReference>
<evidence type="ECO:0000256" key="4">
    <source>
        <dbReference type="SAM" id="Phobius"/>
    </source>
</evidence>
<dbReference type="Gene3D" id="3.30.450.20">
    <property type="entry name" value="PAS domain"/>
    <property type="match status" value="1"/>
</dbReference>
<keyword evidence="4" id="KW-1133">Transmembrane helix</keyword>
<dbReference type="CDD" id="cd00130">
    <property type="entry name" value="PAS"/>
    <property type="match status" value="1"/>
</dbReference>
<dbReference type="InterPro" id="IPR005467">
    <property type="entry name" value="His_kinase_dom"/>
</dbReference>
<dbReference type="NCBIfam" id="TIGR00229">
    <property type="entry name" value="sensory_box"/>
    <property type="match status" value="1"/>
</dbReference>
<dbReference type="InterPro" id="IPR000014">
    <property type="entry name" value="PAS"/>
</dbReference>
<dbReference type="InterPro" id="IPR036890">
    <property type="entry name" value="HATPase_C_sf"/>
</dbReference>
<dbReference type="SUPFAM" id="SSF55874">
    <property type="entry name" value="ATPase domain of HSP90 chaperone/DNA topoisomerase II/histidine kinase"/>
    <property type="match status" value="1"/>
</dbReference>
<keyword evidence="4" id="KW-0472">Membrane</keyword>
<dbReference type="EMBL" id="JAACJS010000011">
    <property type="protein sequence ID" value="NCI49538.1"/>
    <property type="molecule type" value="Genomic_DNA"/>
</dbReference>
<dbReference type="SMART" id="SM00091">
    <property type="entry name" value="PAS"/>
    <property type="match status" value="1"/>
</dbReference>
<dbReference type="PROSITE" id="PS50109">
    <property type="entry name" value="HIS_KIN"/>
    <property type="match status" value="1"/>
</dbReference>
<evidence type="ECO:0000256" key="1">
    <source>
        <dbReference type="ARBA" id="ARBA00022679"/>
    </source>
</evidence>
<protein>
    <submittedName>
        <fullName evidence="7">PAS domain S-box protein</fullName>
    </submittedName>
</protein>
<dbReference type="Proteomes" id="UP000753802">
    <property type="component" value="Unassembled WGS sequence"/>
</dbReference>
<dbReference type="InterPro" id="IPR013767">
    <property type="entry name" value="PAS_fold"/>
</dbReference>
<comment type="caution">
    <text evidence="7">The sequence shown here is derived from an EMBL/GenBank/DDBJ whole genome shotgun (WGS) entry which is preliminary data.</text>
</comment>
<reference evidence="7 8" key="1">
    <citation type="submission" date="2020-01" db="EMBL/GenBank/DDBJ databases">
        <title>Genome analysis.</title>
        <authorList>
            <person name="Wu S."/>
            <person name="Wang G."/>
        </authorList>
    </citation>
    <scope>NUCLEOTIDE SEQUENCE [LARGE SCALE GENOMIC DNA]</scope>
    <source>
        <strain evidence="7 8">SYL130</strain>
    </source>
</reference>
<dbReference type="InterPro" id="IPR035965">
    <property type="entry name" value="PAS-like_dom_sf"/>
</dbReference>
<dbReference type="Pfam" id="PF00989">
    <property type="entry name" value="PAS"/>
    <property type="match status" value="1"/>
</dbReference>
<proteinExistence type="predicted"/>
<feature type="transmembrane region" description="Helical" evidence="4">
    <location>
        <begin position="33"/>
        <end position="53"/>
    </location>
</feature>
<dbReference type="PANTHER" id="PTHR24421:SF59">
    <property type="entry name" value="OXYGEN SENSOR HISTIDINE KINASE NREB"/>
    <property type="match status" value="1"/>
</dbReference>
<keyword evidence="3" id="KW-0902">Two-component regulatory system</keyword>
<accession>A0ABW9ZWE0</accession>
<evidence type="ECO:0000313" key="7">
    <source>
        <dbReference type="EMBL" id="NCI49538.1"/>
    </source>
</evidence>
<dbReference type="Gene3D" id="3.30.565.10">
    <property type="entry name" value="Histidine kinase-like ATPase, C-terminal domain"/>
    <property type="match status" value="1"/>
</dbReference>
<keyword evidence="8" id="KW-1185">Reference proteome</keyword>
<feature type="domain" description="Histidine kinase" evidence="5">
    <location>
        <begin position="329"/>
        <end position="417"/>
    </location>
</feature>
<name>A0ABW9ZWE0_9BACT</name>
<dbReference type="PROSITE" id="PS50112">
    <property type="entry name" value="PAS"/>
    <property type="match status" value="1"/>
</dbReference>
<evidence type="ECO:0000259" key="5">
    <source>
        <dbReference type="PROSITE" id="PS50109"/>
    </source>
</evidence>
<feature type="transmembrane region" description="Helical" evidence="4">
    <location>
        <begin position="7"/>
        <end position="27"/>
    </location>
</feature>